<dbReference type="Gene3D" id="1.10.860.10">
    <property type="entry name" value="DNAb Helicase, Chain A"/>
    <property type="match status" value="1"/>
</dbReference>
<evidence type="ECO:0000256" key="10">
    <source>
        <dbReference type="ARBA" id="ARBA00048954"/>
    </source>
</evidence>
<evidence type="ECO:0000256" key="5">
    <source>
        <dbReference type="ARBA" id="ARBA00022801"/>
    </source>
</evidence>
<dbReference type="EMBL" id="LBUT01000016">
    <property type="protein sequence ID" value="KKQ69529.1"/>
    <property type="molecule type" value="Genomic_DNA"/>
</dbReference>
<dbReference type="InterPro" id="IPR007694">
    <property type="entry name" value="DNA_helicase_DnaB-like_C"/>
</dbReference>
<keyword evidence="2 12" id="KW-0639">Primosome</keyword>
<organism evidence="14 15">
    <name type="scientific">Candidatus Shapirobacteria bacterium GW2011_GWE2_38_30</name>
    <dbReference type="NCBI Taxonomy" id="1618490"/>
    <lineage>
        <taxon>Bacteria</taxon>
        <taxon>Candidatus Shapironibacteriota</taxon>
    </lineage>
</organism>
<evidence type="ECO:0000256" key="8">
    <source>
        <dbReference type="ARBA" id="ARBA00023125"/>
    </source>
</evidence>
<dbReference type="GO" id="GO:0006269">
    <property type="term" value="P:DNA replication, synthesis of primer"/>
    <property type="evidence" value="ECO:0007669"/>
    <property type="project" value="UniProtKB-UniRule"/>
</dbReference>
<gene>
    <name evidence="14" type="ORF">US90_C0016G0031</name>
</gene>
<keyword evidence="9" id="KW-0413">Isomerase</keyword>
<evidence type="ECO:0000259" key="13">
    <source>
        <dbReference type="PROSITE" id="PS51199"/>
    </source>
</evidence>
<comment type="function">
    <text evidence="12">The main replicative DNA helicase, it participates in initiation and elongation during chromosome replication. Travels ahead of the DNA replisome, separating dsDNA into templates for DNA synthesis. A processive ATP-dependent 5'-3' DNA helicase it has DNA-dependent ATPase activity.</text>
</comment>
<comment type="similarity">
    <text evidence="1 12">Belongs to the helicase family. DnaB subfamily.</text>
</comment>
<dbReference type="EC" id="5.6.2.3" evidence="11 12"/>
<dbReference type="PANTHER" id="PTHR30153:SF2">
    <property type="entry name" value="REPLICATIVE DNA HELICASE"/>
    <property type="match status" value="1"/>
</dbReference>
<dbReference type="InterPro" id="IPR036185">
    <property type="entry name" value="DNA_heli_DnaB-like_N_sf"/>
</dbReference>
<name>A0A0G0M755_9BACT</name>
<comment type="caution">
    <text evidence="14">The sequence shown here is derived from an EMBL/GenBank/DDBJ whole genome shotgun (WGS) entry which is preliminary data.</text>
</comment>
<evidence type="ECO:0000256" key="9">
    <source>
        <dbReference type="ARBA" id="ARBA00023235"/>
    </source>
</evidence>
<keyword evidence="8 12" id="KW-0238">DNA-binding</keyword>
<dbReference type="GO" id="GO:0003677">
    <property type="term" value="F:DNA binding"/>
    <property type="evidence" value="ECO:0007669"/>
    <property type="project" value="UniProtKB-UniRule"/>
</dbReference>
<keyword evidence="6 12" id="KW-0347">Helicase</keyword>
<dbReference type="PATRIC" id="fig|1618490.4.peg.625"/>
<proteinExistence type="inferred from homology"/>
<dbReference type="Proteomes" id="UP000034406">
    <property type="component" value="Unassembled WGS sequence"/>
</dbReference>
<keyword evidence="3 12" id="KW-0235">DNA replication</keyword>
<dbReference type="Gene3D" id="3.40.50.300">
    <property type="entry name" value="P-loop containing nucleotide triphosphate hydrolases"/>
    <property type="match status" value="1"/>
</dbReference>
<accession>A0A0G0M755</accession>
<evidence type="ECO:0000256" key="7">
    <source>
        <dbReference type="ARBA" id="ARBA00022840"/>
    </source>
</evidence>
<keyword evidence="5 12" id="KW-0378">Hydrolase</keyword>
<dbReference type="InterPro" id="IPR007692">
    <property type="entry name" value="DNA_helicase_DnaB"/>
</dbReference>
<dbReference type="InterPro" id="IPR016136">
    <property type="entry name" value="DNA_helicase_N/primase_C"/>
</dbReference>
<dbReference type="PROSITE" id="PS51199">
    <property type="entry name" value="SF4_HELICASE"/>
    <property type="match status" value="1"/>
</dbReference>
<dbReference type="InterPro" id="IPR027417">
    <property type="entry name" value="P-loop_NTPase"/>
</dbReference>
<sequence>MADVIKLPPKSEEAELSVLGAILIDNEAVLSVSEFLRPEHFYDSNRAGVYEAMLSLYENRMPIDIVTVSEKLKELKILKKIGGKAYLARLADGVPTAANVESYGRIIKSLSAKRELISSAARITEKAFDEAMTAEILMDVAEQEIFALTQRHIRNAPTSLKDVLTASFDRLDELQKMGSGLRGVPTGFGSLDRNLAGMQDSNLLILAARPGVGKTALGLNIARYVAVEAKLPTCFFSLEMSKEELVDRLLVRQGLIDAWKLKTGQLNEDDFNSLSESMGILAEAPLYIDDTPGMTVTEVRTKARRLQLEKGIKFVVVDYLQLMHGVTRDNRVQEVSEISQGLKNLARELKIPILALAQLSRAMETRGGRPRLSDLRESGSIEQDADVVMFLYREDEDIRESVTCSIEKHRNGPTGSFNLYFNGKQVSLECRRTESNRHGL</sequence>
<dbReference type="GO" id="GO:1990077">
    <property type="term" value="C:primosome complex"/>
    <property type="evidence" value="ECO:0007669"/>
    <property type="project" value="UniProtKB-UniRule"/>
</dbReference>
<dbReference type="SMART" id="SM00382">
    <property type="entry name" value="AAA"/>
    <property type="match status" value="1"/>
</dbReference>
<comment type="catalytic activity">
    <reaction evidence="10 12">
        <text>ATP + H2O = ADP + phosphate + H(+)</text>
        <dbReference type="Rhea" id="RHEA:13065"/>
        <dbReference type="ChEBI" id="CHEBI:15377"/>
        <dbReference type="ChEBI" id="CHEBI:15378"/>
        <dbReference type="ChEBI" id="CHEBI:30616"/>
        <dbReference type="ChEBI" id="CHEBI:43474"/>
        <dbReference type="ChEBI" id="CHEBI:456216"/>
        <dbReference type="EC" id="5.6.2.3"/>
    </reaction>
</comment>
<evidence type="ECO:0000256" key="6">
    <source>
        <dbReference type="ARBA" id="ARBA00022806"/>
    </source>
</evidence>
<dbReference type="AlphaFoldDB" id="A0A0G0M755"/>
<dbReference type="NCBIfam" id="TIGR00665">
    <property type="entry name" value="DnaB"/>
    <property type="match status" value="1"/>
</dbReference>
<dbReference type="GO" id="GO:0016887">
    <property type="term" value="F:ATP hydrolysis activity"/>
    <property type="evidence" value="ECO:0007669"/>
    <property type="project" value="RHEA"/>
</dbReference>
<dbReference type="FunFam" id="1.10.860.10:FF:000001">
    <property type="entry name" value="Replicative DNA helicase"/>
    <property type="match status" value="1"/>
</dbReference>
<evidence type="ECO:0000256" key="12">
    <source>
        <dbReference type="RuleBase" id="RU362085"/>
    </source>
</evidence>
<dbReference type="SUPFAM" id="SSF52540">
    <property type="entry name" value="P-loop containing nucleoside triphosphate hydrolases"/>
    <property type="match status" value="1"/>
</dbReference>
<reference evidence="14 15" key="1">
    <citation type="journal article" date="2015" name="Nature">
        <title>rRNA introns, odd ribosomes, and small enigmatic genomes across a large radiation of phyla.</title>
        <authorList>
            <person name="Brown C.T."/>
            <person name="Hug L.A."/>
            <person name="Thomas B.C."/>
            <person name="Sharon I."/>
            <person name="Castelle C.J."/>
            <person name="Singh A."/>
            <person name="Wilkins M.J."/>
            <person name="Williams K.H."/>
            <person name="Banfield J.F."/>
        </authorList>
    </citation>
    <scope>NUCLEOTIDE SEQUENCE [LARGE SCALE GENOMIC DNA]</scope>
</reference>
<dbReference type="GO" id="GO:0043139">
    <property type="term" value="F:5'-3' DNA helicase activity"/>
    <property type="evidence" value="ECO:0007669"/>
    <property type="project" value="UniProtKB-EC"/>
</dbReference>
<keyword evidence="7 12" id="KW-0067">ATP-binding</keyword>
<dbReference type="InterPro" id="IPR003593">
    <property type="entry name" value="AAA+_ATPase"/>
</dbReference>
<evidence type="ECO:0000256" key="4">
    <source>
        <dbReference type="ARBA" id="ARBA00022741"/>
    </source>
</evidence>
<evidence type="ECO:0000256" key="3">
    <source>
        <dbReference type="ARBA" id="ARBA00022705"/>
    </source>
</evidence>
<evidence type="ECO:0000256" key="11">
    <source>
        <dbReference type="NCBIfam" id="TIGR00665"/>
    </source>
</evidence>
<dbReference type="Pfam" id="PF00772">
    <property type="entry name" value="DnaB"/>
    <property type="match status" value="1"/>
</dbReference>
<evidence type="ECO:0000256" key="2">
    <source>
        <dbReference type="ARBA" id="ARBA00022515"/>
    </source>
</evidence>
<dbReference type="PANTHER" id="PTHR30153">
    <property type="entry name" value="REPLICATIVE DNA HELICASE DNAB"/>
    <property type="match status" value="1"/>
</dbReference>
<dbReference type="Pfam" id="PF03796">
    <property type="entry name" value="DnaB_C"/>
    <property type="match status" value="1"/>
</dbReference>
<protein>
    <recommendedName>
        <fullName evidence="11 12">Replicative DNA helicase</fullName>
        <ecNumber evidence="11 12">5.6.2.3</ecNumber>
    </recommendedName>
</protein>
<keyword evidence="4 12" id="KW-0547">Nucleotide-binding</keyword>
<evidence type="ECO:0000256" key="1">
    <source>
        <dbReference type="ARBA" id="ARBA00008428"/>
    </source>
</evidence>
<dbReference type="SUPFAM" id="SSF48024">
    <property type="entry name" value="N-terminal domain of DnaB helicase"/>
    <property type="match status" value="1"/>
</dbReference>
<evidence type="ECO:0000313" key="14">
    <source>
        <dbReference type="EMBL" id="KKQ69529.1"/>
    </source>
</evidence>
<dbReference type="InterPro" id="IPR007693">
    <property type="entry name" value="DNA_helicase_DnaB-like_N"/>
</dbReference>
<dbReference type="STRING" id="1618490.US90_C0016G0031"/>
<feature type="domain" description="SF4 helicase" evidence="13">
    <location>
        <begin position="177"/>
        <end position="435"/>
    </location>
</feature>
<dbReference type="GO" id="GO:0005524">
    <property type="term" value="F:ATP binding"/>
    <property type="evidence" value="ECO:0007669"/>
    <property type="project" value="UniProtKB-UniRule"/>
</dbReference>
<dbReference type="CDD" id="cd00984">
    <property type="entry name" value="DnaB_C"/>
    <property type="match status" value="1"/>
</dbReference>
<dbReference type="GO" id="GO:0005829">
    <property type="term" value="C:cytosol"/>
    <property type="evidence" value="ECO:0007669"/>
    <property type="project" value="TreeGrafter"/>
</dbReference>
<evidence type="ECO:0000313" key="15">
    <source>
        <dbReference type="Proteomes" id="UP000034406"/>
    </source>
</evidence>